<dbReference type="Proteomes" id="UP000830198">
    <property type="component" value="Chromosome"/>
</dbReference>
<gene>
    <name evidence="5" type="ORF">MYF79_09285</name>
</gene>
<dbReference type="InterPro" id="IPR020841">
    <property type="entry name" value="PKS_Beta-ketoAc_synthase_dom"/>
</dbReference>
<evidence type="ECO:0000256" key="2">
    <source>
        <dbReference type="ARBA" id="ARBA00022679"/>
    </source>
</evidence>
<dbReference type="SMART" id="SM00825">
    <property type="entry name" value="PKS_KS"/>
    <property type="match status" value="1"/>
</dbReference>
<dbReference type="EMBL" id="CP095855">
    <property type="protein sequence ID" value="UPK71470.1"/>
    <property type="molecule type" value="Genomic_DNA"/>
</dbReference>
<dbReference type="PANTHER" id="PTHR11712">
    <property type="entry name" value="POLYKETIDE SYNTHASE-RELATED"/>
    <property type="match status" value="1"/>
</dbReference>
<dbReference type="CDD" id="cd00834">
    <property type="entry name" value="KAS_I_II"/>
    <property type="match status" value="1"/>
</dbReference>
<evidence type="ECO:0000259" key="4">
    <source>
        <dbReference type="PROSITE" id="PS52004"/>
    </source>
</evidence>
<protein>
    <submittedName>
        <fullName evidence="5">Beta-ketoacyl-[acyl-carrier-protein] synthase family protein</fullName>
    </submittedName>
</protein>
<dbReference type="SUPFAM" id="SSF53901">
    <property type="entry name" value="Thiolase-like"/>
    <property type="match status" value="2"/>
</dbReference>
<dbReference type="InterPro" id="IPR014031">
    <property type="entry name" value="Ketoacyl_synth_C"/>
</dbReference>
<name>A0ABY4I6F8_CHIFI</name>
<evidence type="ECO:0000256" key="3">
    <source>
        <dbReference type="RuleBase" id="RU003694"/>
    </source>
</evidence>
<accession>A0ABY4I6F8</accession>
<organism evidence="5 6">
    <name type="scientific">Chitinophaga filiformis</name>
    <name type="common">Myxococcus filiformis</name>
    <name type="synonym">Flexibacter filiformis</name>
    <dbReference type="NCBI Taxonomy" id="104663"/>
    <lineage>
        <taxon>Bacteria</taxon>
        <taxon>Pseudomonadati</taxon>
        <taxon>Bacteroidota</taxon>
        <taxon>Chitinophagia</taxon>
        <taxon>Chitinophagales</taxon>
        <taxon>Chitinophagaceae</taxon>
        <taxon>Chitinophaga</taxon>
    </lineage>
</organism>
<dbReference type="PROSITE" id="PS52004">
    <property type="entry name" value="KS3_2"/>
    <property type="match status" value="1"/>
</dbReference>
<reference evidence="5 6" key="1">
    <citation type="submission" date="2022-04" db="EMBL/GenBank/DDBJ databases">
        <title>The arsenic-methylating capacity of Chitinophaga filiformis YT5 during chitin decomposition.</title>
        <authorList>
            <person name="Chen G."/>
            <person name="Liang Y."/>
        </authorList>
    </citation>
    <scope>NUCLEOTIDE SEQUENCE [LARGE SCALE GENOMIC DNA]</scope>
    <source>
        <strain evidence="5 6">YT5</strain>
    </source>
</reference>
<proteinExistence type="inferred from homology"/>
<evidence type="ECO:0000313" key="5">
    <source>
        <dbReference type="EMBL" id="UPK71470.1"/>
    </source>
</evidence>
<dbReference type="Pfam" id="PF00109">
    <property type="entry name" value="ketoacyl-synt"/>
    <property type="match status" value="1"/>
</dbReference>
<dbReference type="InterPro" id="IPR014030">
    <property type="entry name" value="Ketoacyl_synth_N"/>
</dbReference>
<keyword evidence="2 3" id="KW-0808">Transferase</keyword>
<dbReference type="InterPro" id="IPR016039">
    <property type="entry name" value="Thiolase-like"/>
</dbReference>
<evidence type="ECO:0000313" key="6">
    <source>
        <dbReference type="Proteomes" id="UP000830198"/>
    </source>
</evidence>
<keyword evidence="6" id="KW-1185">Reference proteome</keyword>
<dbReference type="Pfam" id="PF02801">
    <property type="entry name" value="Ketoacyl-synt_C"/>
    <property type="match status" value="1"/>
</dbReference>
<evidence type="ECO:0000256" key="1">
    <source>
        <dbReference type="ARBA" id="ARBA00008467"/>
    </source>
</evidence>
<dbReference type="InterPro" id="IPR000794">
    <property type="entry name" value="Beta-ketoacyl_synthase"/>
</dbReference>
<comment type="similarity">
    <text evidence="1 3">Belongs to the thiolase-like superfamily. Beta-ketoacyl-ACP synthases family.</text>
</comment>
<feature type="domain" description="Ketosynthase family 3 (KS3)" evidence="4">
    <location>
        <begin position="1"/>
        <end position="400"/>
    </location>
</feature>
<dbReference type="Gene3D" id="3.40.47.10">
    <property type="match status" value="2"/>
</dbReference>
<sequence>MHSDVWIAGGGVICGIGNNLPECLEAFKRMEPGMAHMEYLHSVHRHTFPVVEVKASNATLAAWTGMPEKISRTALLSRVAAQEAWKSTGLGDISQYRVGFVSANTVGGMDKTEDFFADYLQDPSKGHLSQVVHHECGAITELVADAMGIRHHISTISTACSSSANALMYGARLIKNNLVDVVIAGGTDALTRFTLNGFNTLMILDPAACRPFDDTRAGLNLGEGAGYVVLISEALAAELPASRQPWCRLSGYANANDAYHQTASSPDGTGNFLAMQTALEMSGIKPEDIDYINLHGTGTQNNDAAEGSAITRLFAPHYPPVSSTKSFTGHTLGASGGIEAVFSAWAVKEGVIYPNANFSKQMKDLPFSPVTSFAEGQQLQHVMSNSFGFGGNCSSLVFSKNAQS</sequence>
<dbReference type="PANTHER" id="PTHR11712:SF320">
    <property type="entry name" value="BETA-KETOACYL SYNTHASE"/>
    <property type="match status" value="1"/>
</dbReference>
<dbReference type="RefSeq" id="WP_247813560.1">
    <property type="nucleotide sequence ID" value="NZ_CP095855.1"/>
</dbReference>